<sequence length="1099" mass="119015">MQYVGKVLSSVSGFYKDLNPATLTGAIDVVVIKDSSGELRCSPWHVRFGKLQLLRPSDKVVEIVVNDKPASFYMKVDDTGEAFFVLETENPVPRDIATSPIPSPVSSPAMSVKGDDEEPDFLDLNGRAKAQGEGKHAENYYSAPSDSELEDEAMSGGALGGHDGPDSWLEGGGDQLGSLGDSSSLKSKGRGGRGGHRSARRMTSVDSLLLSSSPDATDQRSEWLSARNRAGASHTPKGLRHVQSSNNVLDLLESDTASFRAQTPEDAGRSAAAEEGKNEGSGRWDYEYPSKLKRPRSVVSDTEFIYTSRSEGSMFGNDVEDGSDVHLEWDWGASVPRQDEARRVFDEHLVVQNAFSEDPLSKLDSPDAVFRYQDSYYSWRDLAPALVGFLLYKDQGAAPPLQPLADYTRISTEKPPADTRIVVEEDAARPESNCIVSGSGSAPSGSQPEKLVDNTSRASPWRWWGKSTKSTAGVNGVAPHQKQQQQQQIPQSPPSPPLLLPPATPEAKTRLTRDEGSPHTTTTASLRPKQYAKTLRLTSEQLSSLDLKYGMNKVVFRVKSNKASSEARIFMYDNSAQIVVSDIDGTITKSDVMGHLFNMVGKDWTHIGVAKLYTDIRNNGYEIFYLTARAIGQAHSTREFLRNVKQDGYMLPEGPLLLSPDRLFTSFHREVILRRPQEFKMTCLRQIRNLFGENNPFYAGFGNRITDAMSYRSVNIPVSRICTIDSTGKVKLELLPGYNSSYVEMNDLVDFMFPQLSSKIDPKYNDWEYWKVPISTTEIDFDEVIRQEEAEKAAKGAQKDNKDAPSVMQPKAGSSDPAAPNGSMALRSRPGALAPHHPSAATISAATANLATHSGQAAVAAVVPPGKGYHETVPIPVLQGSEMVALPLGGALTQLQQEGSGSSGPPWQVKESEVTVSPTSGQTRASRDMRGEGDGGLVYGQTPAAHSGLVDGIDQPTWLEQQGPGAAAVAATTAASSTLTAAPESTMYMSPMEQVRLAAMHKYAAQVTAEHAATAAARHQIEALAAQRAIGRSDPYQDAANAGAQVFGSLAESDKACHGSISSGDYLGEDDDEYLNESDISDALSSMSQEIDLNDYPYL</sequence>
<dbReference type="EMBL" id="JAMZIH010000008">
    <property type="protein sequence ID" value="KAJ1680311.1"/>
    <property type="molecule type" value="Genomic_DNA"/>
</dbReference>
<keyword evidence="2" id="KW-1185">Reference proteome</keyword>
<evidence type="ECO:0000313" key="2">
    <source>
        <dbReference type="Proteomes" id="UP001145114"/>
    </source>
</evidence>
<protein>
    <submittedName>
        <fullName evidence="1">Lipin Ned1</fullName>
        <ecNumber evidence="1">3.1.3.4</ecNumber>
    </submittedName>
</protein>
<name>A0ACC1HXA6_9FUNG</name>
<accession>A0ACC1HXA6</accession>
<evidence type="ECO:0000313" key="1">
    <source>
        <dbReference type="EMBL" id="KAJ1680311.1"/>
    </source>
</evidence>
<keyword evidence="1" id="KW-0378">Hydrolase</keyword>
<dbReference type="Proteomes" id="UP001145114">
    <property type="component" value="Unassembled WGS sequence"/>
</dbReference>
<dbReference type="EC" id="3.1.3.4" evidence="1"/>
<reference evidence="1" key="1">
    <citation type="submission" date="2022-06" db="EMBL/GenBank/DDBJ databases">
        <title>Phylogenomic reconstructions and comparative analyses of Kickxellomycotina fungi.</title>
        <authorList>
            <person name="Reynolds N.K."/>
            <person name="Stajich J.E."/>
            <person name="Barry K."/>
            <person name="Grigoriev I.V."/>
            <person name="Crous P."/>
            <person name="Smith M.E."/>
        </authorList>
    </citation>
    <scope>NUCLEOTIDE SEQUENCE</scope>
    <source>
        <strain evidence="1">RSA 2271</strain>
    </source>
</reference>
<comment type="caution">
    <text evidence="1">The sequence shown here is derived from an EMBL/GenBank/DDBJ whole genome shotgun (WGS) entry which is preliminary data.</text>
</comment>
<gene>
    <name evidence="1" type="primary">ned1</name>
    <name evidence="1" type="ORF">EV182_000259</name>
</gene>
<organism evidence="1 2">
    <name type="scientific">Spiromyces aspiralis</name>
    <dbReference type="NCBI Taxonomy" id="68401"/>
    <lineage>
        <taxon>Eukaryota</taxon>
        <taxon>Fungi</taxon>
        <taxon>Fungi incertae sedis</taxon>
        <taxon>Zoopagomycota</taxon>
        <taxon>Kickxellomycotina</taxon>
        <taxon>Kickxellomycetes</taxon>
        <taxon>Kickxellales</taxon>
        <taxon>Kickxellaceae</taxon>
        <taxon>Spiromyces</taxon>
    </lineage>
</organism>
<proteinExistence type="predicted"/>